<dbReference type="SUPFAM" id="SSF56281">
    <property type="entry name" value="Metallo-hydrolase/oxidoreductase"/>
    <property type="match status" value="1"/>
</dbReference>
<evidence type="ECO:0000256" key="4">
    <source>
        <dbReference type="ARBA" id="ARBA00012477"/>
    </source>
</evidence>
<keyword evidence="9" id="KW-0378">Hydrolase</keyword>
<dbReference type="Gene3D" id="3.60.15.10">
    <property type="entry name" value="Ribonuclease Z/Hydroxyacylglutathione hydrolase-like"/>
    <property type="match status" value="1"/>
</dbReference>
<evidence type="ECO:0000256" key="7">
    <source>
        <dbReference type="ARBA" id="ARBA00022723"/>
    </source>
</evidence>
<comment type="catalytic activity">
    <reaction evidence="1">
        <text>Endonucleolytic cleavage of RNA, removing extra 3' nucleotides from tRNA precursor, generating 3' termini of tRNAs. A 3'-hydroxy group is left at the tRNA terminus and a 5'-phosphoryl group is left at the trailer molecule.</text>
        <dbReference type="EC" id="3.1.26.11"/>
    </reaction>
</comment>
<name>A0A1Y3AXE4_EURMA</name>
<evidence type="ECO:0000256" key="10">
    <source>
        <dbReference type="ARBA" id="ARBA00022833"/>
    </source>
</evidence>
<keyword evidence="13" id="KW-1185">Reference proteome</keyword>
<comment type="cofactor">
    <cofactor evidence="2">
        <name>Zn(2+)</name>
        <dbReference type="ChEBI" id="CHEBI:29105"/>
    </cofactor>
</comment>
<evidence type="ECO:0000256" key="6">
    <source>
        <dbReference type="ARBA" id="ARBA00022722"/>
    </source>
</evidence>
<evidence type="ECO:0000256" key="1">
    <source>
        <dbReference type="ARBA" id="ARBA00000402"/>
    </source>
</evidence>
<feature type="domain" description="Metallo-beta-lactamase" evidence="11">
    <location>
        <begin position="49"/>
        <end position="125"/>
    </location>
</feature>
<dbReference type="GO" id="GO:1990180">
    <property type="term" value="P:mitochondrial tRNA 3'-end processing"/>
    <property type="evidence" value="ECO:0007669"/>
    <property type="project" value="TreeGrafter"/>
</dbReference>
<dbReference type="GO" id="GO:0005739">
    <property type="term" value="C:mitochondrion"/>
    <property type="evidence" value="ECO:0007669"/>
    <property type="project" value="TreeGrafter"/>
</dbReference>
<gene>
    <name evidence="12" type="ORF">BLA29_001262</name>
</gene>
<dbReference type="Pfam" id="PF12706">
    <property type="entry name" value="Lactamase_B_2"/>
    <property type="match status" value="1"/>
</dbReference>
<dbReference type="AlphaFoldDB" id="A0A1Y3AXE4"/>
<evidence type="ECO:0000313" key="13">
    <source>
        <dbReference type="Proteomes" id="UP000194236"/>
    </source>
</evidence>
<dbReference type="PANTHER" id="PTHR12553:SF49">
    <property type="entry name" value="ZINC PHOSPHODIESTERASE ELAC PROTEIN 2"/>
    <property type="match status" value="1"/>
</dbReference>
<accession>A0A1Y3AXE4</accession>
<organism evidence="12 13">
    <name type="scientific">Euroglyphus maynei</name>
    <name type="common">Mayne's house dust mite</name>
    <dbReference type="NCBI Taxonomy" id="6958"/>
    <lineage>
        <taxon>Eukaryota</taxon>
        <taxon>Metazoa</taxon>
        <taxon>Ecdysozoa</taxon>
        <taxon>Arthropoda</taxon>
        <taxon>Chelicerata</taxon>
        <taxon>Arachnida</taxon>
        <taxon>Acari</taxon>
        <taxon>Acariformes</taxon>
        <taxon>Sarcoptiformes</taxon>
        <taxon>Astigmata</taxon>
        <taxon>Psoroptidia</taxon>
        <taxon>Analgoidea</taxon>
        <taxon>Pyroglyphidae</taxon>
        <taxon>Pyroglyphinae</taxon>
        <taxon>Euroglyphus</taxon>
    </lineage>
</organism>
<evidence type="ECO:0000256" key="9">
    <source>
        <dbReference type="ARBA" id="ARBA00022801"/>
    </source>
</evidence>
<sequence length="196" mass="22781">MSKKYKQTVDSITTDVRNQYFHQFRSNIMKTLNIKEMDLIPVDHCAYAFGIGITDKNGFKFVYSGDTQPCDRLIKYGHNCNLLIHEATVEDGLNKFARTNFHSTMSEAINVGRMMGAKFTILTHFSQRYGKLPLLPDNEQTNDNIGLAFDNMIVKANQLNRIPLLYDTLKCMYAKHIDRILYRSDVYERKFSNHHQ</sequence>
<evidence type="ECO:0000256" key="5">
    <source>
        <dbReference type="ARBA" id="ARBA00022694"/>
    </source>
</evidence>
<evidence type="ECO:0000256" key="3">
    <source>
        <dbReference type="ARBA" id="ARBA00007823"/>
    </source>
</evidence>
<dbReference type="PANTHER" id="PTHR12553">
    <property type="entry name" value="ZINC PHOSPHODIESTERASE ELAC PROTEIN 2"/>
    <property type="match status" value="1"/>
</dbReference>
<keyword evidence="8" id="KW-0255">Endonuclease</keyword>
<evidence type="ECO:0000256" key="8">
    <source>
        <dbReference type="ARBA" id="ARBA00022759"/>
    </source>
</evidence>
<keyword evidence="5" id="KW-0819">tRNA processing</keyword>
<dbReference type="GO" id="GO:0042781">
    <property type="term" value="F:3'-tRNA processing endoribonuclease activity"/>
    <property type="evidence" value="ECO:0007669"/>
    <property type="project" value="UniProtKB-EC"/>
</dbReference>
<evidence type="ECO:0000313" key="12">
    <source>
        <dbReference type="EMBL" id="OTF73179.1"/>
    </source>
</evidence>
<reference evidence="12 13" key="1">
    <citation type="submission" date="2017-03" db="EMBL/GenBank/DDBJ databases">
        <title>Genome Survey of Euroglyphus maynei.</title>
        <authorList>
            <person name="Arlian L.G."/>
            <person name="Morgan M.S."/>
            <person name="Rider S.D."/>
        </authorList>
    </citation>
    <scope>NUCLEOTIDE SEQUENCE [LARGE SCALE GENOMIC DNA]</scope>
    <source>
        <strain evidence="12">Arlian Lab</strain>
        <tissue evidence="12">Whole body</tissue>
    </source>
</reference>
<dbReference type="OrthoDB" id="527344at2759"/>
<comment type="similarity">
    <text evidence="3">Belongs to the RNase Z family.</text>
</comment>
<proteinExistence type="inferred from homology"/>
<dbReference type="Proteomes" id="UP000194236">
    <property type="component" value="Unassembled WGS sequence"/>
</dbReference>
<protein>
    <recommendedName>
        <fullName evidence="4">ribonuclease Z</fullName>
        <ecNumber evidence="4">3.1.26.11</ecNumber>
    </recommendedName>
</protein>
<keyword evidence="6" id="KW-0540">Nuclease</keyword>
<evidence type="ECO:0000256" key="2">
    <source>
        <dbReference type="ARBA" id="ARBA00001947"/>
    </source>
</evidence>
<dbReference type="GO" id="GO:0046872">
    <property type="term" value="F:metal ion binding"/>
    <property type="evidence" value="ECO:0007669"/>
    <property type="project" value="UniProtKB-KW"/>
</dbReference>
<comment type="caution">
    <text evidence="12">The sequence shown here is derived from an EMBL/GenBank/DDBJ whole genome shotgun (WGS) entry which is preliminary data.</text>
</comment>
<keyword evidence="7" id="KW-0479">Metal-binding</keyword>
<keyword evidence="10" id="KW-0862">Zinc</keyword>
<evidence type="ECO:0000259" key="11">
    <source>
        <dbReference type="Pfam" id="PF12706"/>
    </source>
</evidence>
<dbReference type="InterPro" id="IPR047151">
    <property type="entry name" value="RNZ2-like"/>
</dbReference>
<dbReference type="EC" id="3.1.26.11" evidence="4"/>
<dbReference type="EMBL" id="MUJZ01052790">
    <property type="protein sequence ID" value="OTF73179.1"/>
    <property type="molecule type" value="Genomic_DNA"/>
</dbReference>
<dbReference type="InterPro" id="IPR001279">
    <property type="entry name" value="Metallo-B-lactamas"/>
</dbReference>
<dbReference type="InterPro" id="IPR036866">
    <property type="entry name" value="RibonucZ/Hydroxyglut_hydro"/>
</dbReference>